<dbReference type="eggNOG" id="COG3258">
    <property type="taxonomic scope" value="Bacteria"/>
</dbReference>
<dbReference type="EMBL" id="CP000361">
    <property type="protein sequence ID" value="ABV67162.1"/>
    <property type="molecule type" value="Genomic_DNA"/>
</dbReference>
<gene>
    <name evidence="8" type="ordered locus">Abu_0902</name>
</gene>
<keyword evidence="2 4" id="KW-0479">Metal-binding</keyword>
<evidence type="ECO:0000313" key="8">
    <source>
        <dbReference type="EMBL" id="ABV67162.1"/>
    </source>
</evidence>
<keyword evidence="9" id="KW-1185">Reference proteome</keyword>
<dbReference type="KEGG" id="abu:Abu_0902"/>
<dbReference type="GO" id="GO:0020037">
    <property type="term" value="F:heme binding"/>
    <property type="evidence" value="ECO:0007669"/>
    <property type="project" value="InterPro"/>
</dbReference>
<evidence type="ECO:0000256" key="6">
    <source>
        <dbReference type="SAM" id="SignalP"/>
    </source>
</evidence>
<feature type="region of interest" description="Disordered" evidence="5">
    <location>
        <begin position="314"/>
        <end position="343"/>
    </location>
</feature>
<evidence type="ECO:0000256" key="2">
    <source>
        <dbReference type="ARBA" id="ARBA00022723"/>
    </source>
</evidence>
<feature type="compositionally biased region" description="Basic and acidic residues" evidence="5">
    <location>
        <begin position="314"/>
        <end position="326"/>
    </location>
</feature>
<evidence type="ECO:0000256" key="5">
    <source>
        <dbReference type="SAM" id="MobiDB-lite"/>
    </source>
</evidence>
<dbReference type="Proteomes" id="UP000001136">
    <property type="component" value="Chromosome"/>
</dbReference>
<dbReference type="HOGENOM" id="CLU_058582_0_0_7"/>
<dbReference type="Pfam" id="PF21342">
    <property type="entry name" value="SoxA-TsdA_cyt-c"/>
    <property type="match status" value="1"/>
</dbReference>
<name>A8ET88_ALIB4</name>
<evidence type="ECO:0000256" key="4">
    <source>
        <dbReference type="PROSITE-ProRule" id="PRU00433"/>
    </source>
</evidence>
<feature type="domain" description="Cytochrome c" evidence="7">
    <location>
        <begin position="221"/>
        <end position="312"/>
    </location>
</feature>
<dbReference type="InterPro" id="IPR051459">
    <property type="entry name" value="Cytochrome_c-type_DH"/>
</dbReference>
<dbReference type="Gene3D" id="1.10.760.10">
    <property type="entry name" value="Cytochrome c-like domain"/>
    <property type="match status" value="2"/>
</dbReference>
<dbReference type="InterPro" id="IPR036909">
    <property type="entry name" value="Cyt_c-like_dom_sf"/>
</dbReference>
<dbReference type="GO" id="GO:0046872">
    <property type="term" value="F:metal ion binding"/>
    <property type="evidence" value="ECO:0007669"/>
    <property type="project" value="UniProtKB-KW"/>
</dbReference>
<keyword evidence="3 4" id="KW-0408">Iron</keyword>
<dbReference type="PROSITE" id="PS51007">
    <property type="entry name" value="CYTC"/>
    <property type="match status" value="1"/>
</dbReference>
<evidence type="ECO:0000313" key="9">
    <source>
        <dbReference type="Proteomes" id="UP000001136"/>
    </source>
</evidence>
<dbReference type="Pfam" id="PF00034">
    <property type="entry name" value="Cytochrom_C"/>
    <property type="match status" value="1"/>
</dbReference>
<accession>A8ET88</accession>
<dbReference type="PANTHER" id="PTHR35008:SF4">
    <property type="entry name" value="BLL4482 PROTEIN"/>
    <property type="match status" value="1"/>
</dbReference>
<dbReference type="GO" id="GO:0009055">
    <property type="term" value="F:electron transfer activity"/>
    <property type="evidence" value="ECO:0007669"/>
    <property type="project" value="InterPro"/>
</dbReference>
<protein>
    <submittedName>
        <fullName evidence="8">Cytochrome c family protein</fullName>
    </submittedName>
</protein>
<evidence type="ECO:0000256" key="1">
    <source>
        <dbReference type="ARBA" id="ARBA00022617"/>
    </source>
</evidence>
<keyword evidence="6" id="KW-0732">Signal</keyword>
<keyword evidence="1 4" id="KW-0349">Heme</keyword>
<sequence length="358" mass="40177">MISYCYIRVTYKCYSLFKINSRRKLFMKKIVTVALFGALAVSSLFADEVVKFDKNLIKERNNIGYKYEGPKIEWKAPDESTIPNNQFGDLIKYGKELVTHTYKYIGPEVEDKKMRFAGNNLSCQSCHLDAGTKAYSAGFIGVFANFPQYRPRENTIGTLADRINGCMERSMNGKALPLGSKEMKAFEAYMYWLSQGIPIGAKVEGSSLAEVNRKMIQTTKADTDKGKVVYDTQCAACHGANGEGVKNEGKANGYMYPPLWGKDSYNKGAGMYRTLKAMDFIKANMPLGATHENPILTDEEAYNVAAFMNMNEHKRPEKANREKDFPDASVKAPDTYIEGKDPIEKQVGPFGQFIKTNK</sequence>
<evidence type="ECO:0000256" key="3">
    <source>
        <dbReference type="ARBA" id="ARBA00023004"/>
    </source>
</evidence>
<dbReference type="InterPro" id="IPR009056">
    <property type="entry name" value="Cyt_c-like_dom"/>
</dbReference>
<dbReference type="SUPFAM" id="SSF46626">
    <property type="entry name" value="Cytochrome c"/>
    <property type="match status" value="2"/>
</dbReference>
<dbReference type="PANTHER" id="PTHR35008">
    <property type="entry name" value="BLL4482 PROTEIN-RELATED"/>
    <property type="match status" value="1"/>
</dbReference>
<reference evidence="8 9" key="1">
    <citation type="journal article" date="2007" name="PLoS ONE">
        <title>The complete genome sequence and analysis of the Epsilonproteobacterium Arcobacter butzleri.</title>
        <authorList>
            <person name="Miller W.G."/>
            <person name="Parker C.T."/>
            <person name="Rubenfield M."/>
            <person name="Mendz G.L."/>
            <person name="Woesten M.M.S.M."/>
            <person name="Ussery D.W."/>
            <person name="Stolz J.F."/>
            <person name="Binnewies T.T."/>
            <person name="Hallin P.F."/>
            <person name="Wang G."/>
            <person name="Malek J.A."/>
            <person name="Rogosin A."/>
            <person name="Stanker L.H."/>
            <person name="Mandrell R.E."/>
        </authorList>
    </citation>
    <scope>NUCLEOTIDE SEQUENCE [LARGE SCALE GENOMIC DNA]</scope>
    <source>
        <strain evidence="8 9">RM4018</strain>
    </source>
</reference>
<evidence type="ECO:0000259" key="7">
    <source>
        <dbReference type="PROSITE" id="PS51007"/>
    </source>
</evidence>
<organism evidence="8 9">
    <name type="scientific">Aliarcobacter butzleri (strain RM4018)</name>
    <name type="common">Arcobacter butzleri</name>
    <dbReference type="NCBI Taxonomy" id="367737"/>
    <lineage>
        <taxon>Bacteria</taxon>
        <taxon>Pseudomonadati</taxon>
        <taxon>Campylobacterota</taxon>
        <taxon>Epsilonproteobacteria</taxon>
        <taxon>Campylobacterales</taxon>
        <taxon>Arcobacteraceae</taxon>
        <taxon>Aliarcobacter</taxon>
    </lineage>
</organism>
<dbReference type="STRING" id="367737.Abu_0902"/>
<feature type="chain" id="PRO_5002721535" evidence="6">
    <location>
        <begin position="47"/>
        <end position="358"/>
    </location>
</feature>
<dbReference type="AlphaFoldDB" id="A8ET88"/>
<feature type="signal peptide" evidence="6">
    <location>
        <begin position="1"/>
        <end position="46"/>
    </location>
</feature>
<proteinExistence type="predicted"/>